<reference evidence="2" key="1">
    <citation type="journal article" date="2014" name="Soil Biol. Biochem.">
        <title>Structure and function of bacterial communities in ageing soils: Insights from the Mendocino ecological staircase.</title>
        <authorList>
            <person name="Uroz S."/>
            <person name="Tech J.J."/>
            <person name="Sawaya N.A."/>
            <person name="Frey-Klett P."/>
            <person name="Leveau J.H.J."/>
        </authorList>
    </citation>
    <scope>NUCLEOTIDE SEQUENCE [LARGE SCALE GENOMIC DNA]</scope>
    <source>
        <strain evidence="2">Cal35</strain>
    </source>
</reference>
<proteinExistence type="predicted"/>
<dbReference type="EMBL" id="CP009962">
    <property type="protein sequence ID" value="AIY41472.1"/>
    <property type="molecule type" value="Genomic_DNA"/>
</dbReference>
<name>A0A0A1FF46_9BURK</name>
<dbReference type="Gene3D" id="2.70.70.10">
    <property type="entry name" value="Glucose Permease (Domain IIA)"/>
    <property type="match status" value="1"/>
</dbReference>
<dbReference type="CDD" id="cd12797">
    <property type="entry name" value="M23_peptidase"/>
    <property type="match status" value="1"/>
</dbReference>
<protein>
    <submittedName>
        <fullName evidence="1">Uncharacterized protein</fullName>
    </submittedName>
</protein>
<accession>A0A0A1FF46</accession>
<organism evidence="1 2">
    <name type="scientific">Collimonas arenae</name>
    <dbReference type="NCBI Taxonomy" id="279058"/>
    <lineage>
        <taxon>Bacteria</taxon>
        <taxon>Pseudomonadati</taxon>
        <taxon>Pseudomonadota</taxon>
        <taxon>Betaproteobacteria</taxon>
        <taxon>Burkholderiales</taxon>
        <taxon>Oxalobacteraceae</taxon>
        <taxon>Collimonas</taxon>
    </lineage>
</organism>
<dbReference type="KEGG" id="care:LT85_2314"/>
<dbReference type="RefSeq" id="WP_052135091.1">
    <property type="nucleotide sequence ID" value="NZ_CP009962.1"/>
</dbReference>
<evidence type="ECO:0000313" key="1">
    <source>
        <dbReference type="EMBL" id="AIY41472.1"/>
    </source>
</evidence>
<dbReference type="SUPFAM" id="SSF53955">
    <property type="entry name" value="Lysozyme-like"/>
    <property type="match status" value="1"/>
</dbReference>
<dbReference type="AlphaFoldDB" id="A0A0A1FF46"/>
<dbReference type="STRING" id="279058.LT85_2314"/>
<sequence length="759" mass="86087">MLISFPFLPEPNAVTGYELAALAEVAKLDDCESVHGTYPLSYQRSWHGGIHLHPQTIGQPVRAIADGTVVAYRLAGTAVEEGQDNGFVLLKHETETGNGRPITFYSLYMHLANTKDIGHEKDKSRSVMIPLLRQPGSADIVADGKTKVYRKDILGYCGKMYGHTMIHFEIFMVNDDFNAYFNHTQLGKETVSTDGDAELWGDCYFVIPAGGRLYDKTHTATGSTEKRLFVRVSYDKGSKTTTVWQDEGKDKTPTLIPYQDVQSGYVESDYEYNLYKTATDRYPACPSAGYELLRFGRVIGPDKDKLSKEQSVNWQPIVYAPGKLGYVDLSAANILKLSDADFPSFMGWTKISEGDSVFANDGICDIKAILDVLAEAEKAGAKNPGETHDSLAPYLQNNEVTRKKLRGLICESPTEWDKAGNATRYARLLKPGEHYDGNPDGYKKFLDFVEKFQFWDKTGLPTKIWHFHPLAFIEQFRTCRWLSEKEFKQFLPKMVLRGMGGKAAWEAVPKPNADEKTNPVFTIHRIPLNKTFRKYGINTPYRMAAFFGNSIQETQWWSKLHENNKAAWYYPWDGRGFLQLTHIYNYITYWKFRGRKIDVIIENKLKMAQGAAEKKRENSFLTDSVSGVTTQMKEWRELVGTNNPDMENSSDAADSAGVYWAWISMARYADGTINIERCKIPTSSGEKIYYRSEAFWKASASVNLPGVINQPYDHRLNGFIDRCVPWAQALAVLTDMRFPNVNGVLELDYPEGHEPRREK</sequence>
<dbReference type="Proteomes" id="UP000030302">
    <property type="component" value="Chromosome"/>
</dbReference>
<evidence type="ECO:0000313" key="2">
    <source>
        <dbReference type="Proteomes" id="UP000030302"/>
    </source>
</evidence>
<dbReference type="InterPro" id="IPR023346">
    <property type="entry name" value="Lysozyme-like_dom_sf"/>
</dbReference>
<dbReference type="HOGENOM" id="CLU_019442_0_0_4"/>
<gene>
    <name evidence="1" type="ORF">LT85_2314</name>
</gene>
<dbReference type="InterPro" id="IPR011055">
    <property type="entry name" value="Dup_hybrid_motif"/>
</dbReference>
<dbReference type="OrthoDB" id="1242806at2"/>
<keyword evidence="2" id="KW-1185">Reference proteome</keyword>
<dbReference type="Gene3D" id="1.10.530.10">
    <property type="match status" value="1"/>
</dbReference>